<feature type="region of interest" description="Disordered" evidence="11">
    <location>
        <begin position="192"/>
        <end position="213"/>
    </location>
</feature>
<dbReference type="GO" id="GO:0005737">
    <property type="term" value="C:cytoplasm"/>
    <property type="evidence" value="ECO:0007669"/>
    <property type="project" value="UniProtKB-SubCell"/>
</dbReference>
<evidence type="ECO:0000256" key="6">
    <source>
        <dbReference type="ARBA" id="ARBA00022728"/>
    </source>
</evidence>
<comment type="similarity">
    <text evidence="3">Belongs to the TSSC4 family.</text>
</comment>
<evidence type="ECO:0000256" key="10">
    <source>
        <dbReference type="ARBA" id="ARBA00045970"/>
    </source>
</evidence>
<evidence type="ECO:0000313" key="17">
    <source>
        <dbReference type="RefSeq" id="XP_030057072.1"/>
    </source>
</evidence>
<evidence type="ECO:0000313" key="16">
    <source>
        <dbReference type="RefSeq" id="XP_030057071.1"/>
    </source>
</evidence>
<dbReference type="RefSeq" id="XP_030057072.1">
    <property type="nucleotide sequence ID" value="XM_030201212.1"/>
</dbReference>
<feature type="region of interest" description="Disordered" evidence="11">
    <location>
        <begin position="237"/>
        <end position="340"/>
    </location>
</feature>
<evidence type="ECO:0000313" key="15">
    <source>
        <dbReference type="RefSeq" id="XP_030057069.1"/>
    </source>
</evidence>
<dbReference type="CTD" id="10078"/>
<keyword evidence="6" id="KW-0747">Spliceosome</keyword>
<feature type="compositionally biased region" description="Basic and acidic residues" evidence="11">
    <location>
        <begin position="277"/>
        <end position="291"/>
    </location>
</feature>
<sequence>MADKGEREPPEDTEYGRPLQLDTASLSDSDPEEVGLPDDAEVDTFSPDEEEGEIVHHSLNDVEHPSLLGNTQKSAVQPFHLKGMSSTFSLRSQNIFDCLEGVAQRTVRSLSEDNVVDGQFKRPLPPASVLNKSTQGGVTQECKPPEARISRAVPDYVAHPERWTKYSLEEVPQSSDQTNRAVALEFLEDLQNRKGGGKSPAGQEGYTPSFNQDPSSCGVGRIIFAKPTKVGTVVKNEEKKDDYERKSRFKGGLSGKSPKRANEWRDEEEEETGSGHLESRSGNELKDENTGIKKTKVTNAVIQPVQEVQERISDTEFHSSKKKNRKHIRAKPDPEEGDSS</sequence>
<dbReference type="AlphaFoldDB" id="A0A6P7XNY2"/>
<evidence type="ECO:0000313" key="13">
    <source>
        <dbReference type="RefSeq" id="XP_030057067.1"/>
    </source>
</evidence>
<evidence type="ECO:0000313" key="12">
    <source>
        <dbReference type="Proteomes" id="UP000515156"/>
    </source>
</evidence>
<dbReference type="PANTHER" id="PTHR13445">
    <property type="entry name" value="TUMOR SUPPRESSING SUBTRANSFERABLE CANDIDATE 4 TSSC4"/>
    <property type="match status" value="1"/>
</dbReference>
<feature type="region of interest" description="Disordered" evidence="11">
    <location>
        <begin position="1"/>
        <end position="53"/>
    </location>
</feature>
<keyword evidence="4" id="KW-0963">Cytoplasm</keyword>
<keyword evidence="5" id="KW-0507">mRNA processing</keyword>
<proteinExistence type="inferred from homology"/>
<comment type="subcellular location">
    <subcellularLocation>
        <location evidence="2">Cytoplasm</location>
    </subcellularLocation>
    <subcellularLocation>
        <location evidence="1">Nucleus</location>
    </subcellularLocation>
</comment>
<feature type="compositionally biased region" description="Acidic residues" evidence="11">
    <location>
        <begin position="29"/>
        <end position="52"/>
    </location>
</feature>
<keyword evidence="8" id="KW-0539">Nucleus</keyword>
<dbReference type="Proteomes" id="UP000515156">
    <property type="component" value="Chromosome 4"/>
</dbReference>
<dbReference type="Pfam" id="PF15264">
    <property type="entry name" value="TSSC4"/>
    <property type="match status" value="1"/>
</dbReference>
<dbReference type="RefSeq" id="XP_030057069.1">
    <property type="nucleotide sequence ID" value="XM_030201209.1"/>
</dbReference>
<dbReference type="PANTHER" id="PTHR13445:SF3">
    <property type="entry name" value="U5 SMALL NUCLEAR RIBONUCLEOPROTEIN TSSC4"/>
    <property type="match status" value="1"/>
</dbReference>
<gene>
    <name evidence="13 14 15 16 17" type="primary">TSSC4</name>
</gene>
<feature type="compositionally biased region" description="Basic residues" evidence="11">
    <location>
        <begin position="320"/>
        <end position="329"/>
    </location>
</feature>
<feature type="compositionally biased region" description="Basic and acidic residues" evidence="11">
    <location>
        <begin position="1"/>
        <end position="10"/>
    </location>
</feature>
<dbReference type="GO" id="GO:0005681">
    <property type="term" value="C:spliceosomal complex"/>
    <property type="evidence" value="ECO:0007669"/>
    <property type="project" value="UniProtKB-KW"/>
</dbReference>
<evidence type="ECO:0000313" key="14">
    <source>
        <dbReference type="RefSeq" id="XP_030057068.1"/>
    </source>
</evidence>
<reference evidence="13 14" key="1">
    <citation type="submission" date="2025-04" db="UniProtKB">
        <authorList>
            <consortium name="RefSeq"/>
        </authorList>
    </citation>
    <scope>IDENTIFICATION</scope>
</reference>
<dbReference type="InterPro" id="IPR029338">
    <property type="entry name" value="TSSC4"/>
</dbReference>
<comment type="function">
    <text evidence="10">Protein associated with the U5 snRNP, during its maturation and its post-splicing recycling and which is required for spliceosomal tri-snRNP complex assembly in the nucleus. Has a molecular sequestering activity and transiently hinders SNRNP200 binding sites for constitutive splicing factors that intervene later during the assembly of the spliceosome and splicing. Together with its molecular sequestering activity, may also function as a molecular adapter and placeholder, coordinating the assembly of the U5 snRNP and its association with the U4/U6 di-snRNP.</text>
</comment>
<evidence type="ECO:0000256" key="9">
    <source>
        <dbReference type="ARBA" id="ARBA00035304"/>
    </source>
</evidence>
<dbReference type="RefSeq" id="XP_030057068.1">
    <property type="nucleotide sequence ID" value="XM_030201208.1"/>
</dbReference>
<evidence type="ECO:0000256" key="5">
    <source>
        <dbReference type="ARBA" id="ARBA00022664"/>
    </source>
</evidence>
<protein>
    <recommendedName>
        <fullName evidence="9">U5 small nuclear ribonucleoprotein TSSC4</fullName>
    </recommendedName>
</protein>
<accession>A0A6P7XNY2</accession>
<evidence type="ECO:0000256" key="8">
    <source>
        <dbReference type="ARBA" id="ARBA00023242"/>
    </source>
</evidence>
<dbReference type="GO" id="GO:0006397">
    <property type="term" value="P:mRNA processing"/>
    <property type="evidence" value="ECO:0007669"/>
    <property type="project" value="UniProtKB-KW"/>
</dbReference>
<dbReference type="OrthoDB" id="1906282at2759"/>
<evidence type="ECO:0000256" key="3">
    <source>
        <dbReference type="ARBA" id="ARBA00010362"/>
    </source>
</evidence>
<evidence type="ECO:0000256" key="7">
    <source>
        <dbReference type="ARBA" id="ARBA00023187"/>
    </source>
</evidence>
<dbReference type="GeneID" id="115468989"/>
<evidence type="ECO:0000256" key="4">
    <source>
        <dbReference type="ARBA" id="ARBA00022490"/>
    </source>
</evidence>
<dbReference type="KEGG" id="muo:115468989"/>
<organism evidence="12 13">
    <name type="scientific">Microcaecilia unicolor</name>
    <dbReference type="NCBI Taxonomy" id="1415580"/>
    <lineage>
        <taxon>Eukaryota</taxon>
        <taxon>Metazoa</taxon>
        <taxon>Chordata</taxon>
        <taxon>Craniata</taxon>
        <taxon>Vertebrata</taxon>
        <taxon>Euteleostomi</taxon>
        <taxon>Amphibia</taxon>
        <taxon>Gymnophiona</taxon>
        <taxon>Siphonopidae</taxon>
        <taxon>Microcaecilia</taxon>
    </lineage>
</organism>
<name>A0A6P7XNY2_9AMPH</name>
<evidence type="ECO:0000256" key="1">
    <source>
        <dbReference type="ARBA" id="ARBA00004123"/>
    </source>
</evidence>
<dbReference type="GO" id="GO:0008380">
    <property type="term" value="P:RNA splicing"/>
    <property type="evidence" value="ECO:0007669"/>
    <property type="project" value="UniProtKB-KW"/>
</dbReference>
<evidence type="ECO:0000256" key="2">
    <source>
        <dbReference type="ARBA" id="ARBA00004496"/>
    </source>
</evidence>
<feature type="compositionally biased region" description="Basic and acidic residues" evidence="11">
    <location>
        <begin position="237"/>
        <end position="246"/>
    </location>
</feature>
<dbReference type="RefSeq" id="XP_030057067.1">
    <property type="nucleotide sequence ID" value="XM_030201207.1"/>
</dbReference>
<keyword evidence="12" id="KW-1185">Reference proteome</keyword>
<keyword evidence="7" id="KW-0508">mRNA splicing</keyword>
<feature type="compositionally biased region" description="Basic and acidic residues" evidence="11">
    <location>
        <begin position="308"/>
        <end position="319"/>
    </location>
</feature>
<dbReference type="RefSeq" id="XP_030057071.1">
    <property type="nucleotide sequence ID" value="XM_030201211.1"/>
</dbReference>
<evidence type="ECO:0000256" key="11">
    <source>
        <dbReference type="SAM" id="MobiDB-lite"/>
    </source>
</evidence>